<name>A0A1I4H9D6_9BACI</name>
<dbReference type="RefSeq" id="WP_245780699.1">
    <property type="nucleotide sequence ID" value="NZ_FOTR01000001.1"/>
</dbReference>
<dbReference type="Gene3D" id="2.40.10.270">
    <property type="entry name" value="Bacteriophage SPP1 head-tail adaptor protein"/>
    <property type="match status" value="1"/>
</dbReference>
<proteinExistence type="predicted"/>
<evidence type="ECO:0000313" key="2">
    <source>
        <dbReference type="Proteomes" id="UP000198565"/>
    </source>
</evidence>
<dbReference type="EMBL" id="FOTR01000001">
    <property type="protein sequence ID" value="SFL38909.1"/>
    <property type="molecule type" value="Genomic_DNA"/>
</dbReference>
<evidence type="ECO:0000313" key="1">
    <source>
        <dbReference type="EMBL" id="SFL38909.1"/>
    </source>
</evidence>
<sequence length="111" mass="12740">MSINPGDLKQRLIFKQNNAVDDDGYPIPGGLVYAKAWGSLKTLKGNTKFIAAQSQMEHNREFTIRYQKKLLETERPKGLIVLWRKKEHEIESIEDEDGLKIEMLVILKAVT</sequence>
<reference evidence="2" key="1">
    <citation type="submission" date="2016-10" db="EMBL/GenBank/DDBJ databases">
        <authorList>
            <person name="Varghese N."/>
            <person name="Submissions S."/>
        </authorList>
    </citation>
    <scope>NUCLEOTIDE SEQUENCE [LARGE SCALE GENOMIC DNA]</scope>
    <source>
        <strain evidence="2">CGMCC 1.4250</strain>
    </source>
</reference>
<dbReference type="STRING" id="334253.SAMN04487943_101303"/>
<keyword evidence="2" id="KW-1185">Reference proteome</keyword>
<dbReference type="InterPro" id="IPR008767">
    <property type="entry name" value="Phage_SPP1_head-tail_adaptor"/>
</dbReference>
<organism evidence="1 2">
    <name type="scientific">Gracilibacillus orientalis</name>
    <dbReference type="NCBI Taxonomy" id="334253"/>
    <lineage>
        <taxon>Bacteria</taxon>
        <taxon>Bacillati</taxon>
        <taxon>Bacillota</taxon>
        <taxon>Bacilli</taxon>
        <taxon>Bacillales</taxon>
        <taxon>Bacillaceae</taxon>
        <taxon>Gracilibacillus</taxon>
    </lineage>
</organism>
<dbReference type="Proteomes" id="UP000198565">
    <property type="component" value="Unassembled WGS sequence"/>
</dbReference>
<dbReference type="NCBIfam" id="TIGR01563">
    <property type="entry name" value="gp16_SPP1"/>
    <property type="match status" value="1"/>
</dbReference>
<dbReference type="Pfam" id="PF05521">
    <property type="entry name" value="Phage_HCP"/>
    <property type="match status" value="1"/>
</dbReference>
<gene>
    <name evidence="1" type="ORF">SAMN04487943_101303</name>
</gene>
<protein>
    <submittedName>
        <fullName evidence="1">Phage head-tail adaptor, putative, SPP1 family</fullName>
    </submittedName>
</protein>
<accession>A0A1I4H9D6</accession>
<dbReference type="AlphaFoldDB" id="A0A1I4H9D6"/>
<dbReference type="InterPro" id="IPR038666">
    <property type="entry name" value="SSP1_head-tail_sf"/>
</dbReference>